<gene>
    <name evidence="2" type="primary">Tra5</name>
    <name evidence="2" type="ordered locus">PTH_0718</name>
</gene>
<dbReference type="PANTHER" id="PTHR46889:SF5">
    <property type="entry name" value="INTEGRASE PROTEIN"/>
    <property type="match status" value="1"/>
</dbReference>
<dbReference type="KEGG" id="pth:PTH_0718"/>
<name>A5D4D4_PELTS</name>
<dbReference type="eggNOG" id="COG2801">
    <property type="taxonomic scope" value="Bacteria"/>
</dbReference>
<organism evidence="2 3">
    <name type="scientific">Pelotomaculum thermopropionicum (strain DSM 13744 / JCM 10971 / SI)</name>
    <dbReference type="NCBI Taxonomy" id="370438"/>
    <lineage>
        <taxon>Bacteria</taxon>
        <taxon>Bacillati</taxon>
        <taxon>Bacillota</taxon>
        <taxon>Clostridia</taxon>
        <taxon>Eubacteriales</taxon>
        <taxon>Desulfotomaculaceae</taxon>
        <taxon>Pelotomaculum</taxon>
    </lineage>
</organism>
<dbReference type="Gene3D" id="3.30.420.10">
    <property type="entry name" value="Ribonuclease H-like superfamily/Ribonuclease H"/>
    <property type="match status" value="1"/>
</dbReference>
<dbReference type="HOGENOM" id="CLU_027402_31_0_9"/>
<dbReference type="InterPro" id="IPR001584">
    <property type="entry name" value="Integrase_cat-core"/>
</dbReference>
<dbReference type="Pfam" id="PF13333">
    <property type="entry name" value="rve_2"/>
    <property type="match status" value="1"/>
</dbReference>
<dbReference type="InterPro" id="IPR050900">
    <property type="entry name" value="Transposase_IS3/IS150/IS904"/>
</dbReference>
<dbReference type="PANTHER" id="PTHR46889">
    <property type="entry name" value="TRANSPOSASE INSF FOR INSERTION SEQUENCE IS3B-RELATED"/>
    <property type="match status" value="1"/>
</dbReference>
<sequence length="238" mass="28185">MIQDEGFAYGYLKLTYCLRKNFNLIINKKKVFRLCKELQVLRPQRRIKTRHPRRLARNRVITGPNQLWETDLKYGYIAGENSFFFILSIIDVFDRSIVGYHIGLACEARDAAITLKNALLKRQLYEAEKKPAIRSDNGPQFISNLFEGTCVELSIEHERIPFKMPNKNAHIESFHAILEEECLSRYEFESYAEAYEIVDKFMRFYNKVRIHSGIKFFSPMECYQLLRENRLELKPVRV</sequence>
<dbReference type="Proteomes" id="UP000006556">
    <property type="component" value="Chromosome"/>
</dbReference>
<dbReference type="SUPFAM" id="SSF53098">
    <property type="entry name" value="Ribonuclease H-like"/>
    <property type="match status" value="1"/>
</dbReference>
<dbReference type="AlphaFoldDB" id="A5D4D4"/>
<dbReference type="Pfam" id="PF00665">
    <property type="entry name" value="rve"/>
    <property type="match status" value="1"/>
</dbReference>
<accession>A5D4D4</accession>
<protein>
    <submittedName>
        <fullName evidence="2">Transposase and inactivated derivatives</fullName>
    </submittedName>
</protein>
<evidence type="ECO:0000259" key="1">
    <source>
        <dbReference type="PROSITE" id="PS50994"/>
    </source>
</evidence>
<evidence type="ECO:0000313" key="3">
    <source>
        <dbReference type="Proteomes" id="UP000006556"/>
    </source>
</evidence>
<dbReference type="EMBL" id="AP009389">
    <property type="protein sequence ID" value="BAF58899.1"/>
    <property type="molecule type" value="Genomic_DNA"/>
</dbReference>
<reference evidence="3" key="1">
    <citation type="journal article" date="2008" name="Genome Res.">
        <title>The genome of Pelotomaculum thermopropionicum reveals niche-associated evolution in anaerobic microbiota.</title>
        <authorList>
            <person name="Kosaka T."/>
            <person name="Kato S."/>
            <person name="Shimoyama T."/>
            <person name="Ishii S."/>
            <person name="Abe T."/>
            <person name="Watanabe K."/>
        </authorList>
    </citation>
    <scope>NUCLEOTIDE SEQUENCE [LARGE SCALE GENOMIC DNA]</scope>
    <source>
        <strain evidence="3">DSM 13744 / JCM 10971 / SI</strain>
    </source>
</reference>
<dbReference type="PROSITE" id="PS50994">
    <property type="entry name" value="INTEGRASE"/>
    <property type="match status" value="1"/>
</dbReference>
<evidence type="ECO:0000313" key="2">
    <source>
        <dbReference type="EMBL" id="BAF58899.1"/>
    </source>
</evidence>
<dbReference type="GO" id="GO:0003676">
    <property type="term" value="F:nucleic acid binding"/>
    <property type="evidence" value="ECO:0007669"/>
    <property type="project" value="InterPro"/>
</dbReference>
<dbReference type="GO" id="GO:0015074">
    <property type="term" value="P:DNA integration"/>
    <property type="evidence" value="ECO:0007669"/>
    <property type="project" value="InterPro"/>
</dbReference>
<dbReference type="InterPro" id="IPR012337">
    <property type="entry name" value="RNaseH-like_sf"/>
</dbReference>
<proteinExistence type="predicted"/>
<dbReference type="InterPro" id="IPR036397">
    <property type="entry name" value="RNaseH_sf"/>
</dbReference>
<feature type="domain" description="Integrase catalytic" evidence="1">
    <location>
        <begin position="60"/>
        <end position="227"/>
    </location>
</feature>
<keyword evidence="3" id="KW-1185">Reference proteome</keyword>
<dbReference type="STRING" id="370438.PTH_0718"/>